<gene>
    <name evidence="1" type="ORF">HHI36_009700</name>
</gene>
<organism evidence="1 2">
    <name type="scientific">Cryptolaemus montrouzieri</name>
    <dbReference type="NCBI Taxonomy" id="559131"/>
    <lineage>
        <taxon>Eukaryota</taxon>
        <taxon>Metazoa</taxon>
        <taxon>Ecdysozoa</taxon>
        <taxon>Arthropoda</taxon>
        <taxon>Hexapoda</taxon>
        <taxon>Insecta</taxon>
        <taxon>Pterygota</taxon>
        <taxon>Neoptera</taxon>
        <taxon>Endopterygota</taxon>
        <taxon>Coleoptera</taxon>
        <taxon>Polyphaga</taxon>
        <taxon>Cucujiformia</taxon>
        <taxon>Coccinelloidea</taxon>
        <taxon>Coccinellidae</taxon>
        <taxon>Scymninae</taxon>
        <taxon>Scymnini</taxon>
        <taxon>Cryptolaemus</taxon>
    </lineage>
</organism>
<dbReference type="AlphaFoldDB" id="A0ABD2MHA1"/>
<keyword evidence="2" id="KW-1185">Reference proteome</keyword>
<sequence length="104" mass="11590">MRANSTFGVSPHTLFAGHIRFGCHGPKTSQGCYTIAAVDICVDTTRYSRASHGFIDAHTFTDYFAKEKIQSFLEARKSVSTADERVLDALVKNFKFKPKIMLAN</sequence>
<proteinExistence type="predicted"/>
<comment type="caution">
    <text evidence="1">The sequence shown here is derived from an EMBL/GenBank/DDBJ whole genome shotgun (WGS) entry which is preliminary data.</text>
</comment>
<accession>A0ABD2MHA1</accession>
<dbReference type="EMBL" id="JABFTP020000001">
    <property type="protein sequence ID" value="KAL3265496.1"/>
    <property type="molecule type" value="Genomic_DNA"/>
</dbReference>
<reference evidence="1 2" key="1">
    <citation type="journal article" date="2021" name="BMC Biol.">
        <title>Horizontally acquired antibacterial genes associated with adaptive radiation of ladybird beetles.</title>
        <authorList>
            <person name="Li H.S."/>
            <person name="Tang X.F."/>
            <person name="Huang Y.H."/>
            <person name="Xu Z.Y."/>
            <person name="Chen M.L."/>
            <person name="Du X.Y."/>
            <person name="Qiu B.Y."/>
            <person name="Chen P.T."/>
            <person name="Zhang W."/>
            <person name="Slipinski A."/>
            <person name="Escalona H.E."/>
            <person name="Waterhouse R.M."/>
            <person name="Zwick A."/>
            <person name="Pang H."/>
        </authorList>
    </citation>
    <scope>NUCLEOTIDE SEQUENCE [LARGE SCALE GENOMIC DNA]</scope>
    <source>
        <strain evidence="1">SYSU2018</strain>
    </source>
</reference>
<name>A0ABD2MHA1_9CUCU</name>
<protein>
    <submittedName>
        <fullName evidence="1">Uncharacterized protein</fullName>
    </submittedName>
</protein>
<dbReference type="Proteomes" id="UP001516400">
    <property type="component" value="Unassembled WGS sequence"/>
</dbReference>
<evidence type="ECO:0000313" key="1">
    <source>
        <dbReference type="EMBL" id="KAL3265496.1"/>
    </source>
</evidence>
<evidence type="ECO:0000313" key="2">
    <source>
        <dbReference type="Proteomes" id="UP001516400"/>
    </source>
</evidence>